<sequence length="181" mass="19984">MADRGQMRHRAILFEASWRTQLSARAILRGRTLKEVFGPGRLPVEGAVPCQTRGNSSQPDVEGGRKFSQRSYRWCGSGTGSKSIQPEWSSKGVSPVLCVPLTASGPSAFPRSRNSLRVVTDRGQMRHRVILFYGVVADSFVCFLARRQPASRAASWGWVPTLVHPCRGPPGLRPLCRLIAR</sequence>
<accession>A0AAD7K1T3</accession>
<gene>
    <name evidence="1" type="ORF">B0H16DRAFT_1684667</name>
</gene>
<reference evidence="1" key="1">
    <citation type="submission" date="2023-03" db="EMBL/GenBank/DDBJ databases">
        <title>Massive genome expansion in bonnet fungi (Mycena s.s.) driven by repeated elements and novel gene families across ecological guilds.</title>
        <authorList>
            <consortium name="Lawrence Berkeley National Laboratory"/>
            <person name="Harder C.B."/>
            <person name="Miyauchi S."/>
            <person name="Viragh M."/>
            <person name="Kuo A."/>
            <person name="Thoen E."/>
            <person name="Andreopoulos B."/>
            <person name="Lu D."/>
            <person name="Skrede I."/>
            <person name="Drula E."/>
            <person name="Henrissat B."/>
            <person name="Morin E."/>
            <person name="Kohler A."/>
            <person name="Barry K."/>
            <person name="LaButti K."/>
            <person name="Morin E."/>
            <person name="Salamov A."/>
            <person name="Lipzen A."/>
            <person name="Mereny Z."/>
            <person name="Hegedus B."/>
            <person name="Baldrian P."/>
            <person name="Stursova M."/>
            <person name="Weitz H."/>
            <person name="Taylor A."/>
            <person name="Grigoriev I.V."/>
            <person name="Nagy L.G."/>
            <person name="Martin F."/>
            <person name="Kauserud H."/>
        </authorList>
    </citation>
    <scope>NUCLEOTIDE SEQUENCE</scope>
    <source>
        <strain evidence="1">CBHHK182m</strain>
    </source>
</reference>
<proteinExistence type="predicted"/>
<protein>
    <submittedName>
        <fullName evidence="1">Uncharacterized protein</fullName>
    </submittedName>
</protein>
<dbReference type="EMBL" id="JARKIB010000011">
    <property type="protein sequence ID" value="KAJ7775039.1"/>
    <property type="molecule type" value="Genomic_DNA"/>
</dbReference>
<organism evidence="1 2">
    <name type="scientific">Mycena metata</name>
    <dbReference type="NCBI Taxonomy" id="1033252"/>
    <lineage>
        <taxon>Eukaryota</taxon>
        <taxon>Fungi</taxon>
        <taxon>Dikarya</taxon>
        <taxon>Basidiomycota</taxon>
        <taxon>Agaricomycotina</taxon>
        <taxon>Agaricomycetes</taxon>
        <taxon>Agaricomycetidae</taxon>
        <taxon>Agaricales</taxon>
        <taxon>Marasmiineae</taxon>
        <taxon>Mycenaceae</taxon>
        <taxon>Mycena</taxon>
    </lineage>
</organism>
<evidence type="ECO:0000313" key="2">
    <source>
        <dbReference type="Proteomes" id="UP001215598"/>
    </source>
</evidence>
<dbReference type="Proteomes" id="UP001215598">
    <property type="component" value="Unassembled WGS sequence"/>
</dbReference>
<evidence type="ECO:0000313" key="1">
    <source>
        <dbReference type="EMBL" id="KAJ7775039.1"/>
    </source>
</evidence>
<keyword evidence="2" id="KW-1185">Reference proteome</keyword>
<dbReference type="AlphaFoldDB" id="A0AAD7K1T3"/>
<name>A0AAD7K1T3_9AGAR</name>
<comment type="caution">
    <text evidence="1">The sequence shown here is derived from an EMBL/GenBank/DDBJ whole genome shotgun (WGS) entry which is preliminary data.</text>
</comment>